<organism evidence="2 3">
    <name type="scientific">Polymorphospora lycopeni</name>
    <dbReference type="NCBI Taxonomy" id="3140240"/>
    <lineage>
        <taxon>Bacteria</taxon>
        <taxon>Bacillati</taxon>
        <taxon>Actinomycetota</taxon>
        <taxon>Actinomycetes</taxon>
        <taxon>Micromonosporales</taxon>
        <taxon>Micromonosporaceae</taxon>
        <taxon>Polymorphospora</taxon>
    </lineage>
</organism>
<gene>
    <name evidence="2" type="ORF">AAFH96_05955</name>
</gene>
<dbReference type="EMBL" id="JBCGDC010000011">
    <property type="protein sequence ID" value="MFB6392649.1"/>
    <property type="molecule type" value="Genomic_DNA"/>
</dbReference>
<evidence type="ECO:0000313" key="3">
    <source>
        <dbReference type="Proteomes" id="UP001582793"/>
    </source>
</evidence>
<feature type="transmembrane region" description="Helical" evidence="1">
    <location>
        <begin position="29"/>
        <end position="49"/>
    </location>
</feature>
<keyword evidence="1" id="KW-0472">Membrane</keyword>
<keyword evidence="1" id="KW-1133">Transmembrane helix</keyword>
<dbReference type="Proteomes" id="UP001582793">
    <property type="component" value="Unassembled WGS sequence"/>
</dbReference>
<proteinExistence type="predicted"/>
<keyword evidence="1" id="KW-0812">Transmembrane</keyword>
<keyword evidence="3" id="KW-1185">Reference proteome</keyword>
<reference evidence="2 3" key="1">
    <citation type="submission" date="2024-04" db="EMBL/GenBank/DDBJ databases">
        <title>Polymorphospora sp. isolated from Baiyangdian Lake in Xiong'an New Area.</title>
        <authorList>
            <person name="Zhang X."/>
            <person name="Liu J."/>
        </authorList>
    </citation>
    <scope>NUCLEOTIDE SEQUENCE [LARGE SCALE GENOMIC DNA]</scope>
    <source>
        <strain evidence="2 3">2-325</strain>
    </source>
</reference>
<comment type="caution">
    <text evidence="2">The sequence shown here is derived from an EMBL/GenBank/DDBJ whole genome shotgun (WGS) entry which is preliminary data.</text>
</comment>
<evidence type="ECO:0000313" key="2">
    <source>
        <dbReference type="EMBL" id="MFB6392649.1"/>
    </source>
</evidence>
<accession>A0ABV5CKY5</accession>
<protein>
    <submittedName>
        <fullName evidence="2">Uncharacterized protein</fullName>
    </submittedName>
</protein>
<name>A0ABV5CKY5_9ACTN</name>
<evidence type="ECO:0000256" key="1">
    <source>
        <dbReference type="SAM" id="Phobius"/>
    </source>
</evidence>
<dbReference type="RefSeq" id="WP_375733364.1">
    <property type="nucleotide sequence ID" value="NZ_JBCGDC010000011.1"/>
</dbReference>
<sequence length="50" mass="4991">MAALVALLYAVAVILAALAAFGVGGRVSLGWLGLAVLSLALALPQWQAVT</sequence>